<reference evidence="2" key="1">
    <citation type="journal article" date="2024" name="Proc. Natl. Acad. Sci. U.S.A.">
        <title>Extraordinary preservation of gene collinearity over three hundred million years revealed in homosporous lycophytes.</title>
        <authorList>
            <person name="Li C."/>
            <person name="Wickell D."/>
            <person name="Kuo L.Y."/>
            <person name="Chen X."/>
            <person name="Nie B."/>
            <person name="Liao X."/>
            <person name="Peng D."/>
            <person name="Ji J."/>
            <person name="Jenkins J."/>
            <person name="Williams M."/>
            <person name="Shu S."/>
            <person name="Plott C."/>
            <person name="Barry K."/>
            <person name="Rajasekar S."/>
            <person name="Grimwood J."/>
            <person name="Han X."/>
            <person name="Sun S."/>
            <person name="Hou Z."/>
            <person name="He W."/>
            <person name="Dai G."/>
            <person name="Sun C."/>
            <person name="Schmutz J."/>
            <person name="Leebens-Mack J.H."/>
            <person name="Li F.W."/>
            <person name="Wang L."/>
        </authorList>
    </citation>
    <scope>NUCLEOTIDE SEQUENCE [LARGE SCALE GENOMIC DNA]</scope>
    <source>
        <strain evidence="2">cv. PW_Plant_1</strain>
    </source>
</reference>
<evidence type="ECO:0000313" key="2">
    <source>
        <dbReference type="Proteomes" id="UP001162992"/>
    </source>
</evidence>
<keyword evidence="2" id="KW-1185">Reference proteome</keyword>
<accession>A0ACC2B394</accession>
<protein>
    <submittedName>
        <fullName evidence="1">Uncharacterized protein</fullName>
    </submittedName>
</protein>
<gene>
    <name evidence="1" type="ORF">O6H91_18G083100</name>
</gene>
<dbReference type="Proteomes" id="UP001162992">
    <property type="component" value="Chromosome 18"/>
</dbReference>
<sequence length="707" mass="78449">MEPLVVGSMASSSYQVVTSESGPQTRFIARSLSLHVSIVGYSSMEHCSRFRQALLRRNNLLRSPRQDTTCMLRFTSQNKFGGDCRKVQAAVDDFYLGRTLRVPVAAACLRNHDKDESRAKDRLPVPVEETRYFNFIVIGSGVAGLRYALEVAKVGSVAIVTKSEPHESNTNYAQGGVSAVLDPSDSVESHIRDTIVAGAFLCDEETVEVVCREGPERVKELMAMGASFDHSEDGQLHLTKEGGHSHHRIVHAADVTGREIERALLTAVQNNPNISFFEHHFAIDFLTKQEGSSVRCYGVDTLNIKSKEVLRFIGGVTMLAAGGAGHIYPNTTNPRVATGDGVAMAHRACAVISNMEFVQFHPTALADEGLPIRPKHRENVFLISEAVRGAGGILYNQSMERFMPQYDSRWELAPRDVVARSIEDQLKKRKEKYIYLDISHKPSKEILSHFPNIAAVCLQYGLDITKQPIPVVPAAHYMCGGIQTGLSGETSVWGLYAAGEVTCTGLHGANRLASNSLLEALVFSRRAVEPSIEYALGVGISHQDIDEAKEWPRVIEASAVLDKFQLQNISTFTACQREQLQQIMWDYVGIVRSTERLEIAQAQLKELESVWEDCLCKHGWNPLMVNTELCEMRNLISVANLVVSSALARQESRGLHYTTDFPDLVERQRFPTFIFPSFPISLKGNSQVIYKMPVEPARISEKRGDLS</sequence>
<proteinExistence type="predicted"/>
<name>A0ACC2B394_DIPCM</name>
<evidence type="ECO:0000313" key="1">
    <source>
        <dbReference type="EMBL" id="KAJ7524232.1"/>
    </source>
</evidence>
<dbReference type="EMBL" id="CM055109">
    <property type="protein sequence ID" value="KAJ7524232.1"/>
    <property type="molecule type" value="Genomic_DNA"/>
</dbReference>
<organism evidence="1 2">
    <name type="scientific">Diphasiastrum complanatum</name>
    <name type="common">Issler's clubmoss</name>
    <name type="synonym">Lycopodium complanatum</name>
    <dbReference type="NCBI Taxonomy" id="34168"/>
    <lineage>
        <taxon>Eukaryota</taxon>
        <taxon>Viridiplantae</taxon>
        <taxon>Streptophyta</taxon>
        <taxon>Embryophyta</taxon>
        <taxon>Tracheophyta</taxon>
        <taxon>Lycopodiopsida</taxon>
        <taxon>Lycopodiales</taxon>
        <taxon>Lycopodiaceae</taxon>
        <taxon>Lycopodioideae</taxon>
        <taxon>Diphasiastrum</taxon>
    </lineage>
</organism>
<comment type="caution">
    <text evidence="1">The sequence shown here is derived from an EMBL/GenBank/DDBJ whole genome shotgun (WGS) entry which is preliminary data.</text>
</comment>